<evidence type="ECO:0000313" key="2">
    <source>
        <dbReference type="EMBL" id="ORZ16302.1"/>
    </source>
</evidence>
<feature type="transmembrane region" description="Helical" evidence="1">
    <location>
        <begin position="61"/>
        <end position="81"/>
    </location>
</feature>
<dbReference type="EMBL" id="MCGE01000011">
    <property type="protein sequence ID" value="ORZ16302.1"/>
    <property type="molecule type" value="Genomic_DNA"/>
</dbReference>
<evidence type="ECO:0000256" key="1">
    <source>
        <dbReference type="SAM" id="Phobius"/>
    </source>
</evidence>
<organism evidence="2 3">
    <name type="scientific">Absidia repens</name>
    <dbReference type="NCBI Taxonomy" id="90262"/>
    <lineage>
        <taxon>Eukaryota</taxon>
        <taxon>Fungi</taxon>
        <taxon>Fungi incertae sedis</taxon>
        <taxon>Mucoromycota</taxon>
        <taxon>Mucoromycotina</taxon>
        <taxon>Mucoromycetes</taxon>
        <taxon>Mucorales</taxon>
        <taxon>Cunninghamellaceae</taxon>
        <taxon>Absidia</taxon>
    </lineage>
</organism>
<dbReference type="OrthoDB" id="2255535at2759"/>
<protein>
    <submittedName>
        <fullName evidence="2">Uncharacterized protein</fullName>
    </submittedName>
</protein>
<dbReference type="Proteomes" id="UP000193560">
    <property type="component" value="Unassembled WGS sequence"/>
</dbReference>
<keyword evidence="1" id="KW-0472">Membrane</keyword>
<dbReference type="AlphaFoldDB" id="A0A1X2IGY7"/>
<reference evidence="2 3" key="1">
    <citation type="submission" date="2016-07" db="EMBL/GenBank/DDBJ databases">
        <title>Pervasive Adenine N6-methylation of Active Genes in Fungi.</title>
        <authorList>
            <consortium name="DOE Joint Genome Institute"/>
            <person name="Mondo S.J."/>
            <person name="Dannebaum R.O."/>
            <person name="Kuo R.C."/>
            <person name="Labutti K."/>
            <person name="Haridas S."/>
            <person name="Kuo A."/>
            <person name="Salamov A."/>
            <person name="Ahrendt S.R."/>
            <person name="Lipzen A."/>
            <person name="Sullivan W."/>
            <person name="Andreopoulos W.B."/>
            <person name="Clum A."/>
            <person name="Lindquist E."/>
            <person name="Daum C."/>
            <person name="Ramamoorthy G.K."/>
            <person name="Gryganskyi A."/>
            <person name="Culley D."/>
            <person name="Magnuson J.K."/>
            <person name="James T.Y."/>
            <person name="O'Malley M.A."/>
            <person name="Stajich J.E."/>
            <person name="Spatafora J.W."/>
            <person name="Visel A."/>
            <person name="Grigoriev I.V."/>
        </authorList>
    </citation>
    <scope>NUCLEOTIDE SEQUENCE [LARGE SCALE GENOMIC DNA]</scope>
    <source>
        <strain evidence="2 3">NRRL 1336</strain>
    </source>
</reference>
<proteinExistence type="predicted"/>
<keyword evidence="1" id="KW-0812">Transmembrane</keyword>
<evidence type="ECO:0000313" key="3">
    <source>
        <dbReference type="Proteomes" id="UP000193560"/>
    </source>
</evidence>
<comment type="caution">
    <text evidence="2">The sequence shown here is derived from an EMBL/GenBank/DDBJ whole genome shotgun (WGS) entry which is preliminary data.</text>
</comment>
<keyword evidence="3" id="KW-1185">Reference proteome</keyword>
<sequence>MSTEDRLGMESDNDDEAIEFATYVESDDDDEDPFFMAEHNKKSSTLSFQRLSCSPVQLLRVMVPLLCILTIIIYTTVIATLTHKRRNLAALP</sequence>
<keyword evidence="1" id="KW-1133">Transmembrane helix</keyword>
<gene>
    <name evidence="2" type="ORF">BCR42DRAFT_414764</name>
</gene>
<accession>A0A1X2IGY7</accession>
<name>A0A1X2IGY7_9FUNG</name>